<feature type="domain" description="FCP1 homology" evidence="3">
    <location>
        <begin position="121"/>
        <end position="302"/>
    </location>
</feature>
<keyword evidence="1" id="KW-0813">Transport</keyword>
<dbReference type="Pfam" id="PF03031">
    <property type="entry name" value="NIF"/>
    <property type="match status" value="1"/>
</dbReference>
<accession>A0A9W8GWM3</accession>
<dbReference type="OrthoDB" id="1711508at2759"/>
<dbReference type="EMBL" id="JANBUH010000082">
    <property type="protein sequence ID" value="KAJ2755022.1"/>
    <property type="molecule type" value="Genomic_DNA"/>
</dbReference>
<protein>
    <recommendedName>
        <fullName evidence="1">Mitochondrial import inner membrane translocase subunit TIM50</fullName>
    </recommendedName>
</protein>
<keyword evidence="1" id="KW-0811">Translocation</keyword>
<gene>
    <name evidence="4" type="ORF">GGI19_001978</name>
</gene>
<dbReference type="GO" id="GO:0015031">
    <property type="term" value="P:protein transport"/>
    <property type="evidence" value="ECO:0007669"/>
    <property type="project" value="UniProtKB-KW"/>
</dbReference>
<comment type="function">
    <text evidence="1">Essential component of the TIM23 complex, a complex that mediates the translocation of transit peptide-containing proteins across the mitochondrial inner membrane.</text>
</comment>
<comment type="similarity">
    <text evidence="1">Belongs to the TIM50 family.</text>
</comment>
<organism evidence="4 5">
    <name type="scientific">Coemansia pectinata</name>
    <dbReference type="NCBI Taxonomy" id="1052879"/>
    <lineage>
        <taxon>Eukaryota</taxon>
        <taxon>Fungi</taxon>
        <taxon>Fungi incertae sedis</taxon>
        <taxon>Zoopagomycota</taxon>
        <taxon>Kickxellomycotina</taxon>
        <taxon>Kickxellomycetes</taxon>
        <taxon>Kickxellales</taxon>
        <taxon>Kickxellaceae</taxon>
        <taxon>Coemansia</taxon>
    </lineage>
</organism>
<comment type="caution">
    <text evidence="4">The sequence shown here is derived from an EMBL/GenBank/DDBJ whole genome shotgun (WGS) entry which is preliminary data.</text>
</comment>
<keyword evidence="5" id="KW-1185">Reference proteome</keyword>
<evidence type="ECO:0000259" key="3">
    <source>
        <dbReference type="PROSITE" id="PS50969"/>
    </source>
</evidence>
<dbReference type="GO" id="GO:0005744">
    <property type="term" value="C:TIM23 mitochondrial import inner membrane translocase complex"/>
    <property type="evidence" value="ECO:0007669"/>
    <property type="project" value="UniProtKB-UniRule"/>
</dbReference>
<keyword evidence="1" id="KW-0653">Protein transport</keyword>
<dbReference type="Gene3D" id="3.40.50.1000">
    <property type="entry name" value="HAD superfamily/HAD-like"/>
    <property type="match status" value="1"/>
</dbReference>
<reference evidence="4" key="1">
    <citation type="submission" date="2022-07" db="EMBL/GenBank/DDBJ databases">
        <title>Phylogenomic reconstructions and comparative analyses of Kickxellomycotina fungi.</title>
        <authorList>
            <person name="Reynolds N.K."/>
            <person name="Stajich J.E."/>
            <person name="Barry K."/>
            <person name="Grigoriev I.V."/>
            <person name="Crous P."/>
            <person name="Smith M.E."/>
        </authorList>
    </citation>
    <scope>NUCLEOTIDE SEQUENCE</scope>
    <source>
        <strain evidence="4">BCRC 34297</strain>
    </source>
</reference>
<dbReference type="PROSITE" id="PS50969">
    <property type="entry name" value="FCP1"/>
    <property type="match status" value="1"/>
</dbReference>
<evidence type="ECO:0000256" key="2">
    <source>
        <dbReference type="SAM" id="MobiDB-lite"/>
    </source>
</evidence>
<dbReference type="InterPro" id="IPR004274">
    <property type="entry name" value="FCP1_dom"/>
</dbReference>
<dbReference type="SUPFAM" id="SSF56784">
    <property type="entry name" value="HAD-like"/>
    <property type="match status" value="1"/>
</dbReference>
<feature type="compositionally biased region" description="Basic residues" evidence="2">
    <location>
        <begin position="43"/>
        <end position="57"/>
    </location>
</feature>
<dbReference type="AlphaFoldDB" id="A0A9W8GWM3"/>
<evidence type="ECO:0000313" key="4">
    <source>
        <dbReference type="EMBL" id="KAJ2755022.1"/>
    </source>
</evidence>
<comment type="subunit">
    <text evidence="1">Component of the TIM23 complex.</text>
</comment>
<dbReference type="InterPro" id="IPR036412">
    <property type="entry name" value="HAD-like_sf"/>
</dbReference>
<dbReference type="InterPro" id="IPR050365">
    <property type="entry name" value="TIM50"/>
</dbReference>
<evidence type="ECO:0000313" key="5">
    <source>
        <dbReference type="Proteomes" id="UP001140011"/>
    </source>
</evidence>
<dbReference type="SMART" id="SM00577">
    <property type="entry name" value="CPDc"/>
    <property type="match status" value="1"/>
</dbReference>
<dbReference type="PANTHER" id="PTHR12210">
    <property type="entry name" value="DULLARD PROTEIN PHOSPHATASE"/>
    <property type="match status" value="1"/>
</dbReference>
<sequence length="338" mass="39129">MFARRAAFVDEQFSRSNLYCRFSDHIIPDSVKNSAGKDVGVKARTKPKYRPPRKNKKNAASFQPQTDVGVAEKPKPGTGPPPKPQAFNKKGAKIVSAKLSPAQSAWQDHWTPFDYAKNEAKTKHRQLIVLDLNGTLIKRGPRNNDKSRTGYARPHLLNFLQFILNHFAVMVWSSAQPYSVYNMLQMFMNEQQKRFVRVWDRRFCDLDGFYYGKAQTTKDLLKITSGYSLADSPHKDAYDTYKGYLGIAPEMKDHWTLENIVLVDDSETKAVRQKENHVHVSSFEDLRYDDELLKLHNYLEIFIASQDKYPNLVDYLKKHPWPEFRDRTSSEQPPVPEQ</sequence>
<name>A0A9W8GWM3_9FUNG</name>
<proteinExistence type="inferred from homology"/>
<keyword evidence="1" id="KW-0496">Mitochondrion</keyword>
<keyword evidence="1" id="KW-0809">Transit peptide</keyword>
<evidence type="ECO:0000256" key="1">
    <source>
        <dbReference type="RuleBase" id="RU365079"/>
    </source>
</evidence>
<dbReference type="InterPro" id="IPR023214">
    <property type="entry name" value="HAD_sf"/>
</dbReference>
<comment type="subcellular location">
    <subcellularLocation>
        <location evidence="1">Mitochondrion inner membrane</location>
        <topology evidence="1">Single-pass membrane protein</topology>
    </subcellularLocation>
</comment>
<feature type="region of interest" description="Disordered" evidence="2">
    <location>
        <begin position="31"/>
        <end position="88"/>
    </location>
</feature>
<dbReference type="Proteomes" id="UP001140011">
    <property type="component" value="Unassembled WGS sequence"/>
</dbReference>